<dbReference type="AlphaFoldDB" id="A0A9W8RPA8"/>
<organism evidence="1 2">
    <name type="scientific">Fusarium torreyae</name>
    <dbReference type="NCBI Taxonomy" id="1237075"/>
    <lineage>
        <taxon>Eukaryota</taxon>
        <taxon>Fungi</taxon>
        <taxon>Dikarya</taxon>
        <taxon>Ascomycota</taxon>
        <taxon>Pezizomycotina</taxon>
        <taxon>Sordariomycetes</taxon>
        <taxon>Hypocreomycetidae</taxon>
        <taxon>Hypocreales</taxon>
        <taxon>Nectriaceae</taxon>
        <taxon>Fusarium</taxon>
    </lineage>
</organism>
<protein>
    <submittedName>
        <fullName evidence="1">Uncharacterized protein</fullName>
    </submittedName>
</protein>
<evidence type="ECO:0000313" key="2">
    <source>
        <dbReference type="Proteomes" id="UP001152049"/>
    </source>
</evidence>
<comment type="caution">
    <text evidence="1">The sequence shown here is derived from an EMBL/GenBank/DDBJ whole genome shotgun (WGS) entry which is preliminary data.</text>
</comment>
<reference evidence="1" key="1">
    <citation type="submission" date="2022-09" db="EMBL/GenBank/DDBJ databases">
        <title>Fusarium specimens isolated from Avocado Roots.</title>
        <authorList>
            <person name="Stajich J."/>
            <person name="Roper C."/>
            <person name="Heimlech-Rivalta G."/>
        </authorList>
    </citation>
    <scope>NUCLEOTIDE SEQUENCE</scope>
    <source>
        <strain evidence="1">CF00136</strain>
    </source>
</reference>
<dbReference type="EMBL" id="JAOQAZ010000029">
    <property type="protein sequence ID" value="KAJ4251078.1"/>
    <property type="molecule type" value="Genomic_DNA"/>
</dbReference>
<proteinExistence type="predicted"/>
<dbReference type="Proteomes" id="UP001152049">
    <property type="component" value="Unassembled WGS sequence"/>
</dbReference>
<name>A0A9W8RPA8_9HYPO</name>
<evidence type="ECO:0000313" key="1">
    <source>
        <dbReference type="EMBL" id="KAJ4251078.1"/>
    </source>
</evidence>
<gene>
    <name evidence="1" type="ORF">NW762_011729</name>
</gene>
<keyword evidence="2" id="KW-1185">Reference proteome</keyword>
<sequence>MTHAVNSELTFLQRDDLYNTVKPYSLRYDPPGDIPRHNLQTERKQVQIHDARDINPSLEGNGFMLTSIPSKMDYEDFRDEKLIETVYAKELEGQLKSQFGASAVKVIDYNVKCPIRIARLFDDGTRNFQSQLVKSTNINSPPI</sequence>
<accession>A0A9W8RPA8</accession>
<dbReference type="OrthoDB" id="412788at2759"/>